<accession>A0A250IPI5</accession>
<feature type="domain" description="CBM6" evidence="3">
    <location>
        <begin position="391"/>
        <end position="513"/>
    </location>
</feature>
<dbReference type="OrthoDB" id="9809583at2"/>
<dbReference type="InterPro" id="IPR008979">
    <property type="entry name" value="Galactose-bd-like_sf"/>
</dbReference>
<dbReference type="AlphaFoldDB" id="A0A250IPI5"/>
<evidence type="ECO:0000256" key="2">
    <source>
        <dbReference type="SAM" id="SignalP"/>
    </source>
</evidence>
<proteinExistence type="predicted"/>
<sequence>MKLRPASLTLALSVLTSTPVWAQNAPATWTEHWFEHNQTVSRVYQDKDVAVYFDSAVNRSITWPNTFVADVWKYTRKTYGHFGPDAQLYAIFHTAKYSGGHPSTYFDTSHDSRNVIDIGSNSTTAWTSGTGNDLDIVTHEVAHIVEGASKGVHNSPAFGLWGDSKWAEIFIYDVYRGLGRTSDATRWSNLMVNGVDNFPRANTRWFRDWFLPIYNNYGGTQVLNRYFVLLAQYLPKNGGNYAKNLNWGEFIHFWSGAAGVNLKTLATSAFGWPAEWETQFVQAQRSYPFTYANPGPSAVTVFQDINHGGYGAALPVGSYNLAALSAWGVRNDDITSVRVASGYKVTFYADDNFTGASLTKTGDDASLVDDNWNDIATSLVVSTNGTAAPATTIQAQNYSGMSGVMTEATSDSGGGSNVGSIDTGDWLAYNGIQFPSSGSYKIEYRVSSLSGGGRLSLDLNAGTTVLGTVDIPSTGGWQNWTTVSHTVNVTAGTYNVGVYAAAGGWNLNWLRITKI</sequence>
<keyword evidence="5" id="KW-1185">Reference proteome</keyword>
<dbReference type="KEGG" id="mbd:MEBOL_007152"/>
<evidence type="ECO:0000259" key="3">
    <source>
        <dbReference type="PROSITE" id="PS51175"/>
    </source>
</evidence>
<evidence type="ECO:0000256" key="1">
    <source>
        <dbReference type="ARBA" id="ARBA00022729"/>
    </source>
</evidence>
<dbReference type="InterPro" id="IPR006584">
    <property type="entry name" value="Cellulose-bd_IV"/>
</dbReference>
<dbReference type="SMART" id="SM00606">
    <property type="entry name" value="CBD_IV"/>
    <property type="match status" value="1"/>
</dbReference>
<feature type="signal peptide" evidence="2">
    <location>
        <begin position="1"/>
        <end position="22"/>
    </location>
</feature>
<dbReference type="InterPro" id="IPR011024">
    <property type="entry name" value="G_crystallin-like"/>
</dbReference>
<protein>
    <recommendedName>
        <fullName evidence="3">CBM6 domain-containing protein</fullName>
    </recommendedName>
</protein>
<dbReference type="EMBL" id="CP022163">
    <property type="protein sequence ID" value="ATB33654.1"/>
    <property type="molecule type" value="Genomic_DNA"/>
</dbReference>
<dbReference type="CDD" id="cd04080">
    <property type="entry name" value="CBM6_cellulase-like"/>
    <property type="match status" value="1"/>
</dbReference>
<dbReference type="Gene3D" id="2.60.20.10">
    <property type="entry name" value="Crystallins"/>
    <property type="match status" value="1"/>
</dbReference>
<dbReference type="GO" id="GO:0030246">
    <property type="term" value="F:carbohydrate binding"/>
    <property type="evidence" value="ECO:0007669"/>
    <property type="project" value="InterPro"/>
</dbReference>
<feature type="chain" id="PRO_5012309703" description="CBM6 domain-containing protein" evidence="2">
    <location>
        <begin position="23"/>
        <end position="515"/>
    </location>
</feature>
<dbReference type="RefSeq" id="WP_095981656.1">
    <property type="nucleotide sequence ID" value="NZ_CP022163.1"/>
</dbReference>
<reference evidence="4 5" key="1">
    <citation type="submission" date="2017-06" db="EMBL/GenBank/DDBJ databases">
        <authorList>
            <person name="Kim H.J."/>
            <person name="Triplett B.A."/>
        </authorList>
    </citation>
    <scope>NUCLEOTIDE SEQUENCE [LARGE SCALE GENOMIC DNA]</scope>
    <source>
        <strain evidence="4 5">DSM 14713</strain>
    </source>
</reference>
<dbReference type="SUPFAM" id="SSF49785">
    <property type="entry name" value="Galactose-binding domain-like"/>
    <property type="match status" value="1"/>
</dbReference>
<dbReference type="SUPFAM" id="SSF49695">
    <property type="entry name" value="gamma-Crystallin-like"/>
    <property type="match status" value="1"/>
</dbReference>
<evidence type="ECO:0000313" key="5">
    <source>
        <dbReference type="Proteomes" id="UP000217289"/>
    </source>
</evidence>
<gene>
    <name evidence="4" type="ORF">MEBOL_007152</name>
</gene>
<dbReference type="InterPro" id="IPR005084">
    <property type="entry name" value="CBM6"/>
</dbReference>
<dbReference type="Gene3D" id="2.60.120.260">
    <property type="entry name" value="Galactose-binding domain-like"/>
    <property type="match status" value="1"/>
</dbReference>
<evidence type="ECO:0000313" key="4">
    <source>
        <dbReference type="EMBL" id="ATB33654.1"/>
    </source>
</evidence>
<dbReference type="PROSITE" id="PS51175">
    <property type="entry name" value="CBM6"/>
    <property type="match status" value="1"/>
</dbReference>
<organism evidence="4 5">
    <name type="scientific">Melittangium boletus DSM 14713</name>
    <dbReference type="NCBI Taxonomy" id="1294270"/>
    <lineage>
        <taxon>Bacteria</taxon>
        <taxon>Pseudomonadati</taxon>
        <taxon>Myxococcota</taxon>
        <taxon>Myxococcia</taxon>
        <taxon>Myxococcales</taxon>
        <taxon>Cystobacterineae</taxon>
        <taxon>Archangiaceae</taxon>
        <taxon>Melittangium</taxon>
    </lineage>
</organism>
<name>A0A250IPI5_9BACT</name>
<dbReference type="Proteomes" id="UP000217289">
    <property type="component" value="Chromosome"/>
</dbReference>
<keyword evidence="1 2" id="KW-0732">Signal</keyword>
<dbReference type="Pfam" id="PF03422">
    <property type="entry name" value="CBM_6"/>
    <property type="match status" value="1"/>
</dbReference>